<dbReference type="Proteomes" id="UP000217790">
    <property type="component" value="Unassembled WGS sequence"/>
</dbReference>
<accession>A0A2H3D313</accession>
<dbReference type="InParanoid" id="A0A2H3D313"/>
<protein>
    <submittedName>
        <fullName evidence="1">Uncharacterized protein</fullName>
    </submittedName>
</protein>
<proteinExistence type="predicted"/>
<sequence>MADLFAPCQALKALEAPSQHMHDHPLTLPRSTTAWHQLTRLALLGCVPQYEDNGRSMFFGSQKSIFEPKNAPLIPPRYTVARMWTYETVCALGIEDTSLSWNEEWFGPRYRLESNIEDMNAFLEQVWINALEHLNGAPSVGMHDVPRESLLAHLGFGKESDTQDKLDERTAGPTHAVRLMNPSDEGVIVVAGNSE</sequence>
<dbReference type="AlphaFoldDB" id="A0A2H3D313"/>
<name>A0A2H3D313_ARMGA</name>
<dbReference type="STRING" id="47427.A0A2H3D313"/>
<keyword evidence="2" id="KW-1185">Reference proteome</keyword>
<evidence type="ECO:0000313" key="1">
    <source>
        <dbReference type="EMBL" id="PBK83407.1"/>
    </source>
</evidence>
<organism evidence="1 2">
    <name type="scientific">Armillaria gallica</name>
    <name type="common">Bulbous honey fungus</name>
    <name type="synonym">Armillaria bulbosa</name>
    <dbReference type="NCBI Taxonomy" id="47427"/>
    <lineage>
        <taxon>Eukaryota</taxon>
        <taxon>Fungi</taxon>
        <taxon>Dikarya</taxon>
        <taxon>Basidiomycota</taxon>
        <taxon>Agaricomycotina</taxon>
        <taxon>Agaricomycetes</taxon>
        <taxon>Agaricomycetidae</taxon>
        <taxon>Agaricales</taxon>
        <taxon>Marasmiineae</taxon>
        <taxon>Physalacriaceae</taxon>
        <taxon>Armillaria</taxon>
    </lineage>
</organism>
<gene>
    <name evidence="1" type="ORF">ARMGADRAFT_1089525</name>
</gene>
<reference evidence="2" key="1">
    <citation type="journal article" date="2017" name="Nat. Ecol. Evol.">
        <title>Genome expansion and lineage-specific genetic innovations in the forest pathogenic fungi Armillaria.</title>
        <authorList>
            <person name="Sipos G."/>
            <person name="Prasanna A.N."/>
            <person name="Walter M.C."/>
            <person name="O'Connor E."/>
            <person name="Balint B."/>
            <person name="Krizsan K."/>
            <person name="Kiss B."/>
            <person name="Hess J."/>
            <person name="Varga T."/>
            <person name="Slot J."/>
            <person name="Riley R."/>
            <person name="Boka B."/>
            <person name="Rigling D."/>
            <person name="Barry K."/>
            <person name="Lee J."/>
            <person name="Mihaltcheva S."/>
            <person name="LaButti K."/>
            <person name="Lipzen A."/>
            <person name="Waldron R."/>
            <person name="Moloney N.M."/>
            <person name="Sperisen C."/>
            <person name="Kredics L."/>
            <person name="Vagvoelgyi C."/>
            <person name="Patrignani A."/>
            <person name="Fitzpatrick D."/>
            <person name="Nagy I."/>
            <person name="Doyle S."/>
            <person name="Anderson J.B."/>
            <person name="Grigoriev I.V."/>
            <person name="Gueldener U."/>
            <person name="Muensterkoetter M."/>
            <person name="Nagy L.G."/>
        </authorList>
    </citation>
    <scope>NUCLEOTIDE SEQUENCE [LARGE SCALE GENOMIC DNA]</scope>
    <source>
        <strain evidence="2">Ar21-2</strain>
    </source>
</reference>
<evidence type="ECO:0000313" key="2">
    <source>
        <dbReference type="Proteomes" id="UP000217790"/>
    </source>
</evidence>
<dbReference type="OrthoDB" id="3090307at2759"/>
<dbReference type="EMBL" id="KZ293707">
    <property type="protein sequence ID" value="PBK83407.1"/>
    <property type="molecule type" value="Genomic_DNA"/>
</dbReference>